<proteinExistence type="inferred from homology"/>
<feature type="region of interest" description="Disordered" evidence="10">
    <location>
        <begin position="622"/>
        <end position="646"/>
    </location>
</feature>
<dbReference type="Proteomes" id="UP000183995">
    <property type="component" value="Unassembled WGS sequence"/>
</dbReference>
<dbReference type="GO" id="GO:0004519">
    <property type="term" value="F:endonuclease activity"/>
    <property type="evidence" value="ECO:0007669"/>
    <property type="project" value="UniProtKB-UniRule"/>
</dbReference>
<dbReference type="SUPFAM" id="SSF160443">
    <property type="entry name" value="SMR domain-like"/>
    <property type="match status" value="1"/>
</dbReference>
<name>A0A1M5WZR9_9FIRM</name>
<dbReference type="RefSeq" id="WP_073077260.1">
    <property type="nucleotide sequence ID" value="NZ_FQXV01000004.1"/>
</dbReference>
<keyword evidence="13" id="KW-1185">Reference proteome</keyword>
<dbReference type="Gene3D" id="3.30.1370.110">
    <property type="match status" value="1"/>
</dbReference>
<dbReference type="SMART" id="SM00534">
    <property type="entry name" value="MUTSac"/>
    <property type="match status" value="1"/>
</dbReference>
<evidence type="ECO:0000256" key="8">
    <source>
        <dbReference type="HAMAP-Rule" id="MF_00092"/>
    </source>
</evidence>
<dbReference type="CDD" id="cd03280">
    <property type="entry name" value="ABC_MutS2"/>
    <property type="match status" value="1"/>
</dbReference>
<dbReference type="GO" id="GO:0072344">
    <property type="term" value="P:rescue of stalled ribosome"/>
    <property type="evidence" value="ECO:0007669"/>
    <property type="project" value="UniProtKB-UniRule"/>
</dbReference>
<keyword evidence="3 8" id="KW-0547">Nucleotide-binding</keyword>
<keyword evidence="7 8" id="KW-0238">DNA-binding</keyword>
<evidence type="ECO:0000256" key="1">
    <source>
        <dbReference type="ARBA" id="ARBA00022722"/>
    </source>
</evidence>
<dbReference type="Gene3D" id="3.40.50.300">
    <property type="entry name" value="P-loop containing nucleotide triphosphate hydrolases"/>
    <property type="match status" value="1"/>
</dbReference>
<feature type="domain" description="Smr" evidence="11">
    <location>
        <begin position="716"/>
        <end position="791"/>
    </location>
</feature>
<dbReference type="HAMAP" id="MF_00092">
    <property type="entry name" value="MutS2"/>
    <property type="match status" value="1"/>
</dbReference>
<evidence type="ECO:0000313" key="12">
    <source>
        <dbReference type="EMBL" id="SHH92674.1"/>
    </source>
</evidence>
<evidence type="ECO:0000256" key="10">
    <source>
        <dbReference type="SAM" id="MobiDB-lite"/>
    </source>
</evidence>
<dbReference type="PIRSF" id="PIRSF005814">
    <property type="entry name" value="MutS_YshD"/>
    <property type="match status" value="1"/>
</dbReference>
<dbReference type="NCBIfam" id="TIGR01069">
    <property type="entry name" value="mutS2"/>
    <property type="match status" value="1"/>
</dbReference>
<dbReference type="OrthoDB" id="9808166at2"/>
<keyword evidence="9" id="KW-0175">Coiled coil</keyword>
<dbReference type="EMBL" id="FQXV01000004">
    <property type="protein sequence ID" value="SHH92674.1"/>
    <property type="molecule type" value="Genomic_DNA"/>
</dbReference>
<dbReference type="EC" id="3.1.-.-" evidence="8"/>
<evidence type="ECO:0000256" key="9">
    <source>
        <dbReference type="SAM" id="Coils"/>
    </source>
</evidence>
<dbReference type="InterPro" id="IPR036063">
    <property type="entry name" value="Smr_dom_sf"/>
</dbReference>
<dbReference type="SUPFAM" id="SSF52540">
    <property type="entry name" value="P-loop containing nucleoside triphosphate hydrolases"/>
    <property type="match status" value="1"/>
</dbReference>
<dbReference type="InterPro" id="IPR005747">
    <property type="entry name" value="MutS2"/>
</dbReference>
<dbReference type="SMART" id="SM00463">
    <property type="entry name" value="SMR"/>
    <property type="match status" value="1"/>
</dbReference>
<dbReference type="GO" id="GO:0005524">
    <property type="term" value="F:ATP binding"/>
    <property type="evidence" value="ECO:0007669"/>
    <property type="project" value="UniProtKB-UniRule"/>
</dbReference>
<dbReference type="GO" id="GO:0030983">
    <property type="term" value="F:mismatched DNA binding"/>
    <property type="evidence" value="ECO:0007669"/>
    <property type="project" value="InterPro"/>
</dbReference>
<comment type="function">
    <text evidence="8">Acts as a ribosome collision sensor, splitting the ribosome into its 2 subunits. Detects stalled/collided 70S ribosomes which it binds and splits by an ATP-hydrolysis driven conformational change. Acts upstream of the ribosome quality control system (RQC), a ribosome-associated complex that mediates the extraction of incompletely synthesized nascent chains from stalled ribosomes and their subsequent degradation. Probably generates substrates for RQC.</text>
</comment>
<sequence>MTLYEKSLKTLELPAVLQMLAGEAVSGEAKEAALALAPVSDVYEVRYRLEETTAAKKMMTLHGSPSFSGVKDVRSAVRRADISGMLNTVELLDIAALLRCAAGAISYASGDRAERTAIDALFDGLAANKFLEGKISASIVGPDEIADAASTELADIRRHMRVAGDKIRQSLNRIISSPAYSKALQEPIITVKNDRYVVPVKAEQKSAVPGLVHDVSSSGATFFIEPMAVVQLNNEIRELLSKEKKEIERILQELSADVSNHGEGIITDFTVLSALDLIFAKAKLSYRLNAAEPEISENGRLTLRRARHPLLDPKKAVPIDIRLGGDFDTLIITGPNTGGKTVTLKTLGLLSAMTYCGLHIPADDGSMVPVYGQILADIGDEQSIEQSLSTFSSHMTNIVKILEECDGASLLLFDELGAGTDPVEGAALAIAIIEYARGAGARLAATTHYAELKVFALTTKGVMNASCEFDVETLKPTYKLLIGVPGKSNAFAISGRLGLPEAIIDEAKKHVNSESASFEEVLESLEDTRRSMENERLETRRLLREAEEKARRAEEDRGTAAQEREKASRTARREANRILQEARRTADDVMEELKALRAQAASGEDWQRVNAAKSGVFRRLNEAESAMSAPTSEETASAPTRPAAPGDKVRLLGLGTTADVISVNADGVLSLQAGVMKITARPEEVELVEGETQRSVKKILAKSSAQMSQAQARPEIDLRGMMTDEAVPILERYLDTARMGKLNVVTVIHGKGTGALRAAVHQSLKHDPNVKSYRLGHFGEGEMGVTIVELKP</sequence>
<dbReference type="Pfam" id="PF00488">
    <property type="entry name" value="MutS_V"/>
    <property type="match status" value="1"/>
</dbReference>
<dbReference type="EC" id="3.6.4.-" evidence="8"/>
<dbReference type="InterPro" id="IPR036187">
    <property type="entry name" value="DNA_mismatch_repair_MutS_sf"/>
</dbReference>
<comment type="similarity">
    <text evidence="8">Belongs to the DNA mismatch repair MutS family. MutS2 subfamily.</text>
</comment>
<feature type="coiled-coil region" evidence="9">
    <location>
        <begin position="229"/>
        <end position="257"/>
    </location>
</feature>
<dbReference type="SMART" id="SM00533">
    <property type="entry name" value="MUTSd"/>
    <property type="match status" value="1"/>
</dbReference>
<comment type="function">
    <text evidence="8">Endonuclease that is involved in the suppression of homologous recombination and thus may have a key role in the control of bacterial genetic diversity.</text>
</comment>
<dbReference type="GO" id="GO:0140664">
    <property type="term" value="F:ATP-dependent DNA damage sensor activity"/>
    <property type="evidence" value="ECO:0007669"/>
    <property type="project" value="InterPro"/>
</dbReference>
<dbReference type="SUPFAM" id="SSF48334">
    <property type="entry name" value="DNA repair protein MutS, domain III"/>
    <property type="match status" value="1"/>
</dbReference>
<dbReference type="GO" id="GO:0043023">
    <property type="term" value="F:ribosomal large subunit binding"/>
    <property type="evidence" value="ECO:0007669"/>
    <property type="project" value="UniProtKB-UniRule"/>
</dbReference>
<dbReference type="InterPro" id="IPR007696">
    <property type="entry name" value="DNA_mismatch_repair_MutS_core"/>
</dbReference>
<dbReference type="PANTHER" id="PTHR48466">
    <property type="entry name" value="OS10G0509000 PROTEIN-RELATED"/>
    <property type="match status" value="1"/>
</dbReference>
<dbReference type="PROSITE" id="PS00486">
    <property type="entry name" value="DNA_MISMATCH_REPAIR_2"/>
    <property type="match status" value="1"/>
</dbReference>
<evidence type="ECO:0000256" key="2">
    <source>
        <dbReference type="ARBA" id="ARBA00022730"/>
    </source>
</evidence>
<dbReference type="PANTHER" id="PTHR48466:SF2">
    <property type="entry name" value="OS10G0509000 PROTEIN"/>
    <property type="match status" value="1"/>
</dbReference>
<feature type="binding site" evidence="8">
    <location>
        <begin position="334"/>
        <end position="341"/>
    </location>
    <ligand>
        <name>ATP</name>
        <dbReference type="ChEBI" id="CHEBI:30616"/>
    </ligand>
</feature>
<dbReference type="Pfam" id="PF20297">
    <property type="entry name" value="MSSS"/>
    <property type="match status" value="1"/>
</dbReference>
<dbReference type="InterPro" id="IPR046893">
    <property type="entry name" value="MSSS"/>
</dbReference>
<protein>
    <recommendedName>
        <fullName evidence="8">Endonuclease MutS2</fullName>
        <ecNumber evidence="8">3.1.-.-</ecNumber>
    </recommendedName>
    <alternativeName>
        <fullName evidence="8">Ribosome-associated protein quality control-upstream factor</fullName>
        <shortName evidence="8">RQC-upstream factor</shortName>
        <shortName evidence="8">RqcU</shortName>
        <ecNumber evidence="8">3.6.4.-</ecNumber>
    </alternativeName>
</protein>
<feature type="region of interest" description="Disordered" evidence="10">
    <location>
        <begin position="549"/>
        <end position="575"/>
    </location>
</feature>
<dbReference type="AlphaFoldDB" id="A0A1M5WZR9"/>
<evidence type="ECO:0000256" key="5">
    <source>
        <dbReference type="ARBA" id="ARBA00022840"/>
    </source>
</evidence>
<gene>
    <name evidence="8" type="primary">mutS2</name>
    <name evidence="8" type="synonym">rqcU</name>
    <name evidence="12" type="ORF">SAMN02745823_01471</name>
</gene>
<dbReference type="CDD" id="cd06503">
    <property type="entry name" value="ATP-synt_Fo_b"/>
    <property type="match status" value="1"/>
</dbReference>
<organism evidence="12 13">
    <name type="scientific">Sporobacter termitidis DSM 10068</name>
    <dbReference type="NCBI Taxonomy" id="1123282"/>
    <lineage>
        <taxon>Bacteria</taxon>
        <taxon>Bacillati</taxon>
        <taxon>Bacillota</taxon>
        <taxon>Clostridia</taxon>
        <taxon>Eubacteriales</taxon>
        <taxon>Oscillospiraceae</taxon>
        <taxon>Sporobacter</taxon>
    </lineage>
</organism>
<dbReference type="PROSITE" id="PS50828">
    <property type="entry name" value="SMR"/>
    <property type="match status" value="1"/>
</dbReference>
<feature type="compositionally biased region" description="Polar residues" evidence="10">
    <location>
        <begin position="628"/>
        <end position="638"/>
    </location>
</feature>
<dbReference type="FunFam" id="3.40.50.300:FF:000830">
    <property type="entry name" value="Endonuclease MutS2"/>
    <property type="match status" value="1"/>
</dbReference>
<dbReference type="GO" id="GO:0006298">
    <property type="term" value="P:mismatch repair"/>
    <property type="evidence" value="ECO:0007669"/>
    <property type="project" value="InterPro"/>
</dbReference>
<dbReference type="GO" id="GO:0045910">
    <property type="term" value="P:negative regulation of DNA recombination"/>
    <property type="evidence" value="ECO:0007669"/>
    <property type="project" value="InterPro"/>
</dbReference>
<dbReference type="GO" id="GO:0016887">
    <property type="term" value="F:ATP hydrolysis activity"/>
    <property type="evidence" value="ECO:0007669"/>
    <property type="project" value="InterPro"/>
</dbReference>
<keyword evidence="5 8" id="KW-0067">ATP-binding</keyword>
<evidence type="ECO:0000256" key="3">
    <source>
        <dbReference type="ARBA" id="ARBA00022741"/>
    </source>
</evidence>
<evidence type="ECO:0000256" key="7">
    <source>
        <dbReference type="ARBA" id="ARBA00023125"/>
    </source>
</evidence>
<keyword evidence="2 8" id="KW-0699">rRNA-binding</keyword>
<dbReference type="Pfam" id="PF01713">
    <property type="entry name" value="Smr"/>
    <property type="match status" value="1"/>
</dbReference>
<dbReference type="InterPro" id="IPR027417">
    <property type="entry name" value="P-loop_NTPase"/>
</dbReference>
<reference evidence="12 13" key="1">
    <citation type="submission" date="2016-11" db="EMBL/GenBank/DDBJ databases">
        <authorList>
            <person name="Jaros S."/>
            <person name="Januszkiewicz K."/>
            <person name="Wedrychowicz H."/>
        </authorList>
    </citation>
    <scope>NUCLEOTIDE SEQUENCE [LARGE SCALE GENOMIC DNA]</scope>
    <source>
        <strain evidence="12 13">DSM 10068</strain>
    </source>
</reference>
<evidence type="ECO:0000313" key="13">
    <source>
        <dbReference type="Proteomes" id="UP000183995"/>
    </source>
</evidence>
<keyword evidence="8" id="KW-0255">Endonuclease</keyword>
<dbReference type="InterPro" id="IPR000432">
    <property type="entry name" value="DNA_mismatch_repair_MutS_C"/>
</dbReference>
<evidence type="ECO:0000259" key="11">
    <source>
        <dbReference type="PROSITE" id="PS50828"/>
    </source>
</evidence>
<dbReference type="InterPro" id="IPR045076">
    <property type="entry name" value="MutS"/>
</dbReference>
<dbReference type="STRING" id="1123282.SAMN02745823_01471"/>
<comment type="subunit">
    <text evidence="8">Homodimer. Binds to stalled ribosomes, contacting rRNA.</text>
</comment>
<evidence type="ECO:0000256" key="4">
    <source>
        <dbReference type="ARBA" id="ARBA00022801"/>
    </source>
</evidence>
<evidence type="ECO:0000256" key="6">
    <source>
        <dbReference type="ARBA" id="ARBA00022884"/>
    </source>
</evidence>
<keyword evidence="6 8" id="KW-0694">RNA-binding</keyword>
<accession>A0A1M5WZR9</accession>
<dbReference type="GO" id="GO:0019843">
    <property type="term" value="F:rRNA binding"/>
    <property type="evidence" value="ECO:0007669"/>
    <property type="project" value="UniProtKB-UniRule"/>
</dbReference>
<dbReference type="InterPro" id="IPR002625">
    <property type="entry name" value="Smr_dom"/>
</dbReference>
<keyword evidence="1 8" id="KW-0540">Nuclease</keyword>
<keyword evidence="4 8" id="KW-0378">Hydrolase</keyword>